<evidence type="ECO:0000259" key="3">
    <source>
        <dbReference type="Pfam" id="PF04155"/>
    </source>
</evidence>
<feature type="domain" description="Ground-like" evidence="3">
    <location>
        <begin position="155"/>
        <end position="237"/>
    </location>
</feature>
<keyword evidence="2" id="KW-0732">Signal</keyword>
<accession>A0A1I7XGP7</accession>
<dbReference type="Proteomes" id="UP000095283">
    <property type="component" value="Unplaced"/>
</dbReference>
<dbReference type="Pfam" id="PF04155">
    <property type="entry name" value="Ground-like"/>
    <property type="match status" value="1"/>
</dbReference>
<feature type="compositionally biased region" description="Polar residues" evidence="1">
    <location>
        <begin position="241"/>
        <end position="254"/>
    </location>
</feature>
<reference evidence="5" key="1">
    <citation type="submission" date="2016-11" db="UniProtKB">
        <authorList>
            <consortium name="WormBaseParasite"/>
        </authorList>
    </citation>
    <scope>IDENTIFICATION</scope>
</reference>
<dbReference type="PANTHER" id="PTHR31967:SF21">
    <property type="entry name" value="GROUND-LIKE DOMAIN-CONTAINING PROTEIN"/>
    <property type="match status" value="1"/>
</dbReference>
<feature type="signal peptide" evidence="2">
    <location>
        <begin position="1"/>
        <end position="15"/>
    </location>
</feature>
<feature type="region of interest" description="Disordered" evidence="1">
    <location>
        <begin position="241"/>
        <end position="266"/>
    </location>
</feature>
<evidence type="ECO:0000313" key="5">
    <source>
        <dbReference type="WBParaSite" id="Hba_16653"/>
    </source>
</evidence>
<sequence length="266" mass="29989">MIMILFLILFTVASGQQPVFVNNNNPARSYFLVGNNPQASELTNISLIHMKLFLMDQVRTSAASNTSTSIPAQCSTGKSETEKGKQKIQTFNYGPVRSPLPQKLRIPQRKGGSGLVQSSSYIQPKNSYSKPVEHTEYIFPERQTPLRECFFNPSGYACCNRELNQVIINTYQELAATSNFDNCNTQRIANALQKNCQNRFGIHFEAVVGLNDYAQRVNFRGNYVCKVEMGGRYMLAYGTPESTRTNENVNSPVEAQNKEQYKESHQ</sequence>
<evidence type="ECO:0000256" key="1">
    <source>
        <dbReference type="SAM" id="MobiDB-lite"/>
    </source>
</evidence>
<feature type="compositionally biased region" description="Basic and acidic residues" evidence="1">
    <location>
        <begin position="256"/>
        <end position="266"/>
    </location>
</feature>
<dbReference type="PANTHER" id="PTHR31967">
    <property type="entry name" value="GROUNDHOG (HEDGEHOG-LIKE FAMILY)-RELATED"/>
    <property type="match status" value="1"/>
</dbReference>
<proteinExistence type="predicted"/>
<evidence type="ECO:0000256" key="2">
    <source>
        <dbReference type="SAM" id="SignalP"/>
    </source>
</evidence>
<dbReference type="InterPro" id="IPR007284">
    <property type="entry name" value="Ground-like_dom"/>
</dbReference>
<keyword evidence="4" id="KW-1185">Reference proteome</keyword>
<organism evidence="4 5">
    <name type="scientific">Heterorhabditis bacteriophora</name>
    <name type="common">Entomopathogenic nematode worm</name>
    <dbReference type="NCBI Taxonomy" id="37862"/>
    <lineage>
        <taxon>Eukaryota</taxon>
        <taxon>Metazoa</taxon>
        <taxon>Ecdysozoa</taxon>
        <taxon>Nematoda</taxon>
        <taxon>Chromadorea</taxon>
        <taxon>Rhabditida</taxon>
        <taxon>Rhabditina</taxon>
        <taxon>Rhabditomorpha</taxon>
        <taxon>Strongyloidea</taxon>
        <taxon>Heterorhabditidae</taxon>
        <taxon>Heterorhabditis</taxon>
    </lineage>
</organism>
<evidence type="ECO:0000313" key="4">
    <source>
        <dbReference type="Proteomes" id="UP000095283"/>
    </source>
</evidence>
<protein>
    <submittedName>
        <fullName evidence="5">Ground-like domain-containing protein</fullName>
    </submittedName>
</protein>
<dbReference type="WBParaSite" id="Hba_16653">
    <property type="protein sequence ID" value="Hba_16653"/>
    <property type="gene ID" value="Hba_16653"/>
</dbReference>
<dbReference type="AlphaFoldDB" id="A0A1I7XGP7"/>
<feature type="chain" id="PRO_5012746227" evidence="2">
    <location>
        <begin position="16"/>
        <end position="266"/>
    </location>
</feature>
<name>A0A1I7XGP7_HETBA</name>